<accession>A0ABD1CJ52</accession>
<evidence type="ECO:0000313" key="2">
    <source>
        <dbReference type="EMBL" id="KAL1376431.1"/>
    </source>
</evidence>
<organism evidence="2 3">
    <name type="scientific">Culex pipiens pipiens</name>
    <name type="common">Northern house mosquito</name>
    <dbReference type="NCBI Taxonomy" id="38569"/>
    <lineage>
        <taxon>Eukaryota</taxon>
        <taxon>Metazoa</taxon>
        <taxon>Ecdysozoa</taxon>
        <taxon>Arthropoda</taxon>
        <taxon>Hexapoda</taxon>
        <taxon>Insecta</taxon>
        <taxon>Pterygota</taxon>
        <taxon>Neoptera</taxon>
        <taxon>Endopterygota</taxon>
        <taxon>Diptera</taxon>
        <taxon>Nematocera</taxon>
        <taxon>Culicoidea</taxon>
        <taxon>Culicidae</taxon>
        <taxon>Culicinae</taxon>
        <taxon>Culicini</taxon>
        <taxon>Culex</taxon>
        <taxon>Culex</taxon>
    </lineage>
</organism>
<evidence type="ECO:0000256" key="1">
    <source>
        <dbReference type="SAM" id="MobiDB-lite"/>
    </source>
</evidence>
<name>A0ABD1CJ52_CULPP</name>
<gene>
    <name evidence="2" type="ORF">pipiens_016898</name>
</gene>
<protein>
    <submittedName>
        <fullName evidence="2">Uncharacterized protein</fullName>
    </submittedName>
</protein>
<dbReference type="EMBL" id="JBEHCU010011683">
    <property type="protein sequence ID" value="KAL1376431.1"/>
    <property type="molecule type" value="Genomic_DNA"/>
</dbReference>
<proteinExistence type="predicted"/>
<dbReference type="Proteomes" id="UP001562425">
    <property type="component" value="Unassembled WGS sequence"/>
</dbReference>
<keyword evidence="3" id="KW-1185">Reference proteome</keyword>
<dbReference type="AlphaFoldDB" id="A0ABD1CJ52"/>
<reference evidence="2 3" key="1">
    <citation type="submission" date="2024-05" db="EMBL/GenBank/DDBJ databases">
        <title>Culex pipiens pipiens assembly and annotation.</title>
        <authorList>
            <person name="Alout H."/>
            <person name="Durand T."/>
        </authorList>
    </citation>
    <scope>NUCLEOTIDE SEQUENCE [LARGE SCALE GENOMIC DNA]</scope>
    <source>
        <strain evidence="2">HA-2024</strain>
        <tissue evidence="2">Whole body</tissue>
    </source>
</reference>
<evidence type="ECO:0000313" key="3">
    <source>
        <dbReference type="Proteomes" id="UP001562425"/>
    </source>
</evidence>
<sequence length="75" mass="8369">MHLIDVEVGAGTDARGGNGTVVHLVTKFRQRHHHQKTGDGSSVATNDVDMDDNLIQRHQNELNKPDEDELLEEKV</sequence>
<feature type="region of interest" description="Disordered" evidence="1">
    <location>
        <begin position="29"/>
        <end position="52"/>
    </location>
</feature>
<comment type="caution">
    <text evidence="2">The sequence shown here is derived from an EMBL/GenBank/DDBJ whole genome shotgun (WGS) entry which is preliminary data.</text>
</comment>